<dbReference type="AlphaFoldDB" id="A0A1S3RIZ7"/>
<feature type="transmembrane region" description="Helical" evidence="8">
    <location>
        <begin position="393"/>
        <end position="417"/>
    </location>
</feature>
<evidence type="ECO:0000313" key="10">
    <source>
        <dbReference type="Proteomes" id="UP001652741"/>
    </source>
</evidence>
<evidence type="ECO:0000256" key="7">
    <source>
        <dbReference type="ARBA" id="ARBA00023180"/>
    </source>
</evidence>
<evidence type="ECO:0000256" key="2">
    <source>
        <dbReference type="ARBA" id="ARBA00022692"/>
    </source>
</evidence>
<keyword evidence="3" id="KW-0732">Signal</keyword>
<dbReference type="Pfam" id="PF09240">
    <property type="entry name" value="IL6Ra-bind"/>
    <property type="match status" value="1"/>
</dbReference>
<dbReference type="RefSeq" id="XP_014051814.2">
    <property type="nucleotide sequence ID" value="XM_014196339.2"/>
</dbReference>
<dbReference type="Gene3D" id="2.60.40.10">
    <property type="entry name" value="Immunoglobulins"/>
    <property type="match status" value="3"/>
</dbReference>
<accession>A0A1S3RIZ7</accession>
<keyword evidence="5 8" id="KW-0472">Membrane</keyword>
<evidence type="ECO:0000256" key="6">
    <source>
        <dbReference type="ARBA" id="ARBA00023170"/>
    </source>
</evidence>
<keyword evidence="6 11" id="KW-0675">Receptor</keyword>
<evidence type="ECO:0000256" key="4">
    <source>
        <dbReference type="ARBA" id="ARBA00022989"/>
    </source>
</evidence>
<keyword evidence="4 8" id="KW-1133">Transmembrane helix</keyword>
<sequence length="456" mass="52658">MNSVNRALLQTKVLIKFSEHPSSADANIVLLIAQFFNRVQKRGARRMLKSKMWQLTAILMLISDWSQCIKSQEITVDPPENIGIDDPGHLGPLYIYWTAPTSLTNLTACSMRYHLEYFNTYQSRWTVIRTVRTWYRAQFDLEKEVRVRISTLLKGACTNGTELKSPFTEMVLPPNNTGPVGSRVQGFGCVFYQKEFMECTWETSLEEPTPSQYSLYYWHREMEQAEECPQYIHSNGVRTGCKFTEESLPEFSDFNICINSSSPKVVLRSAFFSLQIQNYGTSQQVKPAAIETVHLEASPDRRLQVQWDLPNERIPRHCLEYEVEAREEGVGGQLLLQQRNVTNEMTLTSLSMDGAQRKCFRVRSRMHHYCADRGFWSDWSRWSCHSDTESDAVVGSAVIIGIIISVLILSLFGWALWRTWKAREGERMPFGPLHKLMEYSKELSAHSNFNKTRENQ</sequence>
<evidence type="ECO:0000259" key="9">
    <source>
        <dbReference type="PROSITE" id="PS50853"/>
    </source>
</evidence>
<dbReference type="PROSITE" id="PS50853">
    <property type="entry name" value="FN3"/>
    <property type="match status" value="1"/>
</dbReference>
<evidence type="ECO:0000256" key="1">
    <source>
        <dbReference type="ARBA" id="ARBA00004479"/>
    </source>
</evidence>
<keyword evidence="10" id="KW-1185">Reference proteome</keyword>
<protein>
    <submittedName>
        <fullName evidence="11">Interleukin-13 receptor subunit alpha-2 isoform X1</fullName>
    </submittedName>
</protein>
<dbReference type="InterPro" id="IPR036116">
    <property type="entry name" value="FN3_sf"/>
</dbReference>
<reference evidence="11" key="1">
    <citation type="submission" date="2025-08" db="UniProtKB">
        <authorList>
            <consortium name="RefSeq"/>
        </authorList>
    </citation>
    <scope>IDENTIFICATION</scope>
</reference>
<evidence type="ECO:0000256" key="3">
    <source>
        <dbReference type="ARBA" id="ARBA00022729"/>
    </source>
</evidence>
<keyword evidence="2 8" id="KW-0812">Transmembrane</keyword>
<comment type="subcellular location">
    <subcellularLocation>
        <location evidence="1">Membrane</location>
        <topology evidence="1">Single-pass type I membrane protein</topology>
    </subcellularLocation>
</comment>
<evidence type="ECO:0000256" key="5">
    <source>
        <dbReference type="ARBA" id="ARBA00023136"/>
    </source>
</evidence>
<evidence type="ECO:0000313" key="11">
    <source>
        <dbReference type="RefSeq" id="XP_014051814.2"/>
    </source>
</evidence>
<dbReference type="Proteomes" id="UP001652741">
    <property type="component" value="Chromosome ssa04"/>
</dbReference>
<dbReference type="SUPFAM" id="SSF49265">
    <property type="entry name" value="Fibronectin type III"/>
    <property type="match status" value="3"/>
</dbReference>
<gene>
    <name evidence="11" type="primary">LOC106603109</name>
</gene>
<dbReference type="GO" id="GO:0009897">
    <property type="term" value="C:external side of plasma membrane"/>
    <property type="evidence" value="ECO:0007669"/>
    <property type="project" value="TreeGrafter"/>
</dbReference>
<dbReference type="InterPro" id="IPR003961">
    <property type="entry name" value="FN3_dom"/>
</dbReference>
<name>A0A1S3RIZ7_SALSA</name>
<dbReference type="GeneID" id="106603109"/>
<dbReference type="InterPro" id="IPR013783">
    <property type="entry name" value="Ig-like_fold"/>
</dbReference>
<dbReference type="InterPro" id="IPR015321">
    <property type="entry name" value="TypeI_recpt_CBD"/>
</dbReference>
<dbReference type="KEGG" id="sasa:106603109"/>
<dbReference type="PANTHER" id="PTHR23037">
    <property type="entry name" value="CYTOKINE RECEPTOR"/>
    <property type="match status" value="1"/>
</dbReference>
<dbReference type="PANTHER" id="PTHR23037:SF45">
    <property type="entry name" value="INTERLEUKIN 13 RECEPTOR SUBUNIT ALPHA 2"/>
    <property type="match status" value="1"/>
</dbReference>
<dbReference type="GO" id="GO:0004896">
    <property type="term" value="F:cytokine receptor activity"/>
    <property type="evidence" value="ECO:0007669"/>
    <property type="project" value="TreeGrafter"/>
</dbReference>
<feature type="domain" description="Fibronectin type-III" evidence="9">
    <location>
        <begin position="289"/>
        <end position="391"/>
    </location>
</feature>
<proteinExistence type="predicted"/>
<organism evidence="10 11">
    <name type="scientific">Salmo salar</name>
    <name type="common">Atlantic salmon</name>
    <dbReference type="NCBI Taxonomy" id="8030"/>
    <lineage>
        <taxon>Eukaryota</taxon>
        <taxon>Metazoa</taxon>
        <taxon>Chordata</taxon>
        <taxon>Craniata</taxon>
        <taxon>Vertebrata</taxon>
        <taxon>Euteleostomi</taxon>
        <taxon>Actinopterygii</taxon>
        <taxon>Neopterygii</taxon>
        <taxon>Teleostei</taxon>
        <taxon>Protacanthopterygii</taxon>
        <taxon>Salmoniformes</taxon>
        <taxon>Salmonidae</taxon>
        <taxon>Salmoninae</taxon>
        <taxon>Salmo</taxon>
    </lineage>
</organism>
<keyword evidence="7" id="KW-0325">Glycoprotein</keyword>
<evidence type="ECO:0000256" key="8">
    <source>
        <dbReference type="SAM" id="Phobius"/>
    </source>
</evidence>